<evidence type="ECO:0000313" key="2">
    <source>
        <dbReference type="Proteomes" id="UP000823775"/>
    </source>
</evidence>
<feature type="non-terminal residue" evidence="1">
    <location>
        <position position="1"/>
    </location>
</feature>
<evidence type="ECO:0000313" key="1">
    <source>
        <dbReference type="EMBL" id="MCD9639763.1"/>
    </source>
</evidence>
<accession>A0ABS8UY26</accession>
<reference evidence="1 2" key="1">
    <citation type="journal article" date="2021" name="BMC Genomics">
        <title>Datura genome reveals duplications of psychoactive alkaloid biosynthetic genes and high mutation rate following tissue culture.</title>
        <authorList>
            <person name="Rajewski A."/>
            <person name="Carter-House D."/>
            <person name="Stajich J."/>
            <person name="Litt A."/>
        </authorList>
    </citation>
    <scope>NUCLEOTIDE SEQUENCE [LARGE SCALE GENOMIC DNA]</scope>
    <source>
        <strain evidence="1">AR-01</strain>
    </source>
</reference>
<sequence length="57" mass="6405">DRCSGGIPLHRDCGSDRSPTVMNLGNNCRNRRSDTLVAVARPLQQTTELEVGFKWEF</sequence>
<protein>
    <submittedName>
        <fullName evidence="1">Uncharacterized protein</fullName>
    </submittedName>
</protein>
<organism evidence="1 2">
    <name type="scientific">Datura stramonium</name>
    <name type="common">Jimsonweed</name>
    <name type="synonym">Common thornapple</name>
    <dbReference type="NCBI Taxonomy" id="4076"/>
    <lineage>
        <taxon>Eukaryota</taxon>
        <taxon>Viridiplantae</taxon>
        <taxon>Streptophyta</taxon>
        <taxon>Embryophyta</taxon>
        <taxon>Tracheophyta</taxon>
        <taxon>Spermatophyta</taxon>
        <taxon>Magnoliopsida</taxon>
        <taxon>eudicotyledons</taxon>
        <taxon>Gunneridae</taxon>
        <taxon>Pentapetalae</taxon>
        <taxon>asterids</taxon>
        <taxon>lamiids</taxon>
        <taxon>Solanales</taxon>
        <taxon>Solanaceae</taxon>
        <taxon>Solanoideae</taxon>
        <taxon>Datureae</taxon>
        <taxon>Datura</taxon>
    </lineage>
</organism>
<gene>
    <name evidence="1" type="ORF">HAX54_024484</name>
</gene>
<proteinExistence type="predicted"/>
<comment type="caution">
    <text evidence="1">The sequence shown here is derived from an EMBL/GenBank/DDBJ whole genome shotgun (WGS) entry which is preliminary data.</text>
</comment>
<name>A0ABS8UY26_DATST</name>
<keyword evidence="2" id="KW-1185">Reference proteome</keyword>
<dbReference type="Proteomes" id="UP000823775">
    <property type="component" value="Unassembled WGS sequence"/>
</dbReference>
<dbReference type="EMBL" id="JACEIK010002984">
    <property type="protein sequence ID" value="MCD9639763.1"/>
    <property type="molecule type" value="Genomic_DNA"/>
</dbReference>